<evidence type="ECO:0000259" key="4">
    <source>
        <dbReference type="Pfam" id="PF10193"/>
    </source>
</evidence>
<comment type="caution">
    <text evidence="6">The sequence shown here is derived from an EMBL/GenBank/DDBJ whole genome shotgun (WGS) entry which is preliminary data.</text>
</comment>
<keyword evidence="3" id="KW-0963">Cytoplasm</keyword>
<dbReference type="EMBL" id="CAJVPK010000064">
    <property type="protein sequence ID" value="CAG8441149.1"/>
    <property type="molecule type" value="Genomic_DNA"/>
</dbReference>
<dbReference type="Proteomes" id="UP000789706">
    <property type="component" value="Unassembled WGS sequence"/>
</dbReference>
<organism evidence="6 7">
    <name type="scientific">Diversispora eburnea</name>
    <dbReference type="NCBI Taxonomy" id="1213867"/>
    <lineage>
        <taxon>Eukaryota</taxon>
        <taxon>Fungi</taxon>
        <taxon>Fungi incertae sedis</taxon>
        <taxon>Mucoromycota</taxon>
        <taxon>Glomeromycotina</taxon>
        <taxon>Glomeromycetes</taxon>
        <taxon>Diversisporales</taxon>
        <taxon>Diversisporaceae</taxon>
        <taxon>Diversispora</taxon>
    </lineage>
</organism>
<dbReference type="InterPro" id="IPR038528">
    <property type="entry name" value="TEL2_C_sf"/>
</dbReference>
<dbReference type="GO" id="GO:0005829">
    <property type="term" value="C:cytosol"/>
    <property type="evidence" value="ECO:0007669"/>
    <property type="project" value="TreeGrafter"/>
</dbReference>
<dbReference type="GO" id="GO:0042162">
    <property type="term" value="F:telomeric DNA binding"/>
    <property type="evidence" value="ECO:0007669"/>
    <property type="project" value="TreeGrafter"/>
</dbReference>
<evidence type="ECO:0000256" key="3">
    <source>
        <dbReference type="ARBA" id="ARBA00022490"/>
    </source>
</evidence>
<comment type="similarity">
    <text evidence="2">Belongs to the TEL2 family.</text>
</comment>
<dbReference type="GO" id="GO:0051083">
    <property type="term" value="P:'de novo' cotranslational protein folding"/>
    <property type="evidence" value="ECO:0007669"/>
    <property type="project" value="TreeGrafter"/>
</dbReference>
<dbReference type="PANTHER" id="PTHR15830:SF10">
    <property type="entry name" value="TELOMERE LENGTH REGULATION PROTEIN TEL2 HOMOLOG"/>
    <property type="match status" value="1"/>
</dbReference>
<dbReference type="Pfam" id="PF10193">
    <property type="entry name" value="Telomere_reg-2"/>
    <property type="match status" value="1"/>
</dbReference>
<dbReference type="Gene3D" id="1.25.40.720">
    <property type="entry name" value="Telomere length regulation protein 2, C-terminal domain"/>
    <property type="match status" value="2"/>
</dbReference>
<evidence type="ECO:0000259" key="5">
    <source>
        <dbReference type="Pfam" id="PF25320"/>
    </source>
</evidence>
<dbReference type="InterPro" id="IPR057348">
    <property type="entry name" value="TELO2_ARM"/>
</dbReference>
<dbReference type="GO" id="GO:0051879">
    <property type="term" value="F:Hsp90 protein binding"/>
    <property type="evidence" value="ECO:0007669"/>
    <property type="project" value="TreeGrafter"/>
</dbReference>
<evidence type="ECO:0000256" key="1">
    <source>
        <dbReference type="ARBA" id="ARBA00004496"/>
    </source>
</evidence>
<gene>
    <name evidence="6" type="ORF">DEBURN_LOCUS1451</name>
</gene>
<accession>A0A9N8V7P1</accession>
<dbReference type="OrthoDB" id="10258062at2759"/>
<protein>
    <submittedName>
        <fullName evidence="6">6967_t:CDS:1</fullName>
    </submittedName>
</protein>
<dbReference type="Pfam" id="PF25320">
    <property type="entry name" value="TELO2_ARM"/>
    <property type="match status" value="1"/>
</dbReference>
<evidence type="ECO:0000256" key="2">
    <source>
        <dbReference type="ARBA" id="ARBA00006133"/>
    </source>
</evidence>
<dbReference type="AlphaFoldDB" id="A0A9N8V7P1"/>
<dbReference type="PANTHER" id="PTHR15830">
    <property type="entry name" value="TELOMERE LENGTH REGULATION PROTEIN TEL2 FAMILY MEMBER"/>
    <property type="match status" value="1"/>
</dbReference>
<name>A0A9N8V7P1_9GLOM</name>
<feature type="domain" description="TELO2 ARM repeat" evidence="5">
    <location>
        <begin position="220"/>
        <end position="344"/>
    </location>
</feature>
<evidence type="ECO:0000313" key="7">
    <source>
        <dbReference type="Proteomes" id="UP000789706"/>
    </source>
</evidence>
<reference evidence="6" key="1">
    <citation type="submission" date="2021-06" db="EMBL/GenBank/DDBJ databases">
        <authorList>
            <person name="Kallberg Y."/>
            <person name="Tangrot J."/>
            <person name="Rosling A."/>
        </authorList>
    </citation>
    <scope>NUCLEOTIDE SEQUENCE</scope>
    <source>
        <strain evidence="6">AZ414A</strain>
    </source>
</reference>
<dbReference type="InterPro" id="IPR051970">
    <property type="entry name" value="TEL2_Regulation"/>
</dbReference>
<comment type="subcellular location">
    <subcellularLocation>
        <location evidence="1">Cytoplasm</location>
    </subcellularLocation>
</comment>
<keyword evidence="7" id="KW-1185">Reference proteome</keyword>
<dbReference type="InterPro" id="IPR019337">
    <property type="entry name" value="Telomere_length_regulation_dom"/>
</dbReference>
<evidence type="ECO:0000313" key="6">
    <source>
        <dbReference type="EMBL" id="CAG8441149.1"/>
    </source>
</evidence>
<sequence length="755" mass="86868">MKKFSLRGYMQSLQNDSLSNSYHAIMCDEVMNQSEKRTNWIEFVNFICSVPERSANLMALNQSQQEEISHLSVVNFFEKLAVDIETLIFSKSEFGELNEDEMEILVFASEELISKICRIGHSIYQNIWHRVIARFLPHTLESFLSSLLLFIQKYEFSEIVNPASIENKIRYQIRNVAEVIGLLIGKINSGTASYLIKYKYFVGGKQFSIIILRVLCCFLSLGYLQRQPNDVDGNLRLGLDDDLISLLKTLIPSWSDPTFIKHGSIASQIYVTSAILIIFGYLPKEILIKAAIPREITLGVTRWLESSSDRTRKLGMITAEMLSRLTDEPGNILDFEMNTEDEEIRCLKQLIEVKDGMFDINDEFSKEYKMVKETKSVDKDQKEISKINFNNLVISVNEQNTLEADSDDEDDFEPYPMEGKKITVPVYIIDLIRYLGSNEEPEKIEVGIKNAGKLIRNKTNFGMELDDNANELARVLINLQDNFNIKEFEESRQEALTALLCGSPKIGVPYIIQQLFENRYSLSDKLMLLSVISASVKELAGTQINENVSSNQEFHLIDDDDLIQKTSDMSLTTLKIPKENRFSRRPQLEAARKNSTKINKFNEFAAKTFFFPLTSGFWMLTRDREQNNMVYEPILLQRYIMTLTICVQCSTNIIDILQITREFWDLILSLRYNDDQAVLSALLYGLITIMNSVPERDLAETFGKELIETQKWVNVIFENNMNEKSKSLAVWIMVKIDEIINSYRQLLIGDLLPLT</sequence>
<feature type="domain" description="Telomere length regulation protein conserved" evidence="4">
    <location>
        <begin position="425"/>
        <end position="535"/>
    </location>
</feature>
<proteinExistence type="inferred from homology"/>